<feature type="non-terminal residue" evidence="2">
    <location>
        <position position="1"/>
    </location>
</feature>
<dbReference type="AlphaFoldDB" id="A0A9N9F9J4"/>
<keyword evidence="3" id="KW-1185">Reference proteome</keyword>
<evidence type="ECO:0000313" key="3">
    <source>
        <dbReference type="Proteomes" id="UP000789342"/>
    </source>
</evidence>
<dbReference type="EMBL" id="CAJVPV010002151">
    <property type="protein sequence ID" value="CAG8519077.1"/>
    <property type="molecule type" value="Genomic_DNA"/>
</dbReference>
<gene>
    <name evidence="2" type="ORF">AMORRO_LOCUS4108</name>
</gene>
<name>A0A9N9F9J4_9GLOM</name>
<accession>A0A9N9F9J4</accession>
<comment type="caution">
    <text evidence="2">The sequence shown here is derived from an EMBL/GenBank/DDBJ whole genome shotgun (WGS) entry which is preliminary data.</text>
</comment>
<protein>
    <submittedName>
        <fullName evidence="2">10846_t:CDS:1</fullName>
    </submittedName>
</protein>
<dbReference type="Proteomes" id="UP000789342">
    <property type="component" value="Unassembled WGS sequence"/>
</dbReference>
<evidence type="ECO:0000256" key="1">
    <source>
        <dbReference type="SAM" id="MobiDB-lite"/>
    </source>
</evidence>
<feature type="region of interest" description="Disordered" evidence="1">
    <location>
        <begin position="1"/>
        <end position="23"/>
    </location>
</feature>
<evidence type="ECO:0000313" key="2">
    <source>
        <dbReference type="EMBL" id="CAG8519077.1"/>
    </source>
</evidence>
<reference evidence="2" key="1">
    <citation type="submission" date="2021-06" db="EMBL/GenBank/DDBJ databases">
        <authorList>
            <person name="Kallberg Y."/>
            <person name="Tangrot J."/>
            <person name="Rosling A."/>
        </authorList>
    </citation>
    <scope>NUCLEOTIDE SEQUENCE</scope>
    <source>
        <strain evidence="2">CL551</strain>
    </source>
</reference>
<proteinExistence type="predicted"/>
<organism evidence="2 3">
    <name type="scientific">Acaulospora morrowiae</name>
    <dbReference type="NCBI Taxonomy" id="94023"/>
    <lineage>
        <taxon>Eukaryota</taxon>
        <taxon>Fungi</taxon>
        <taxon>Fungi incertae sedis</taxon>
        <taxon>Mucoromycota</taxon>
        <taxon>Glomeromycotina</taxon>
        <taxon>Glomeromycetes</taxon>
        <taxon>Diversisporales</taxon>
        <taxon>Acaulosporaceae</taxon>
        <taxon>Acaulospora</taxon>
    </lineage>
</organism>
<feature type="compositionally biased region" description="Acidic residues" evidence="1">
    <location>
        <begin position="1"/>
        <end position="12"/>
    </location>
</feature>
<sequence>KVFEDNNEEEDIISVPEDNTENNINKNKMEEEENLIIERWVNLNVREFGSDFCEESSKGSIQELSENEKTEIQIIIKDKLAH</sequence>